<proteinExistence type="predicted"/>
<dbReference type="EMBL" id="AP009389">
    <property type="protein sequence ID" value="BAF58885.1"/>
    <property type="molecule type" value="Genomic_DNA"/>
</dbReference>
<reference evidence="2" key="1">
    <citation type="journal article" date="2008" name="Genome Res.">
        <title>The genome of Pelotomaculum thermopropionicum reveals niche-associated evolution in anaerobic microbiota.</title>
        <authorList>
            <person name="Kosaka T."/>
            <person name="Kato S."/>
            <person name="Shimoyama T."/>
            <person name="Ishii S."/>
            <person name="Abe T."/>
            <person name="Watanabe K."/>
        </authorList>
    </citation>
    <scope>NUCLEOTIDE SEQUENCE [LARGE SCALE GENOMIC DNA]</scope>
    <source>
        <strain evidence="2">DSM 13744 / JCM 10971 / SI</strain>
    </source>
</reference>
<dbReference type="STRING" id="370438.PTH_0704"/>
<evidence type="ECO:0000313" key="1">
    <source>
        <dbReference type="EMBL" id="BAF58885.1"/>
    </source>
</evidence>
<evidence type="ECO:0000313" key="2">
    <source>
        <dbReference type="Proteomes" id="UP000006556"/>
    </source>
</evidence>
<gene>
    <name evidence="1" type="ordered locus">PTH_0704</name>
</gene>
<accession>A5D4F4</accession>
<sequence>MLSSRTCGSVTSGLPPSGKTTLIPPPYSWPRFYSDYGITRFA</sequence>
<dbReference type="HOGENOM" id="CLU_3255442_0_0_9"/>
<dbReference type="Proteomes" id="UP000006556">
    <property type="component" value="Chromosome"/>
</dbReference>
<keyword evidence="2" id="KW-1185">Reference proteome</keyword>
<organism evidence="1 2">
    <name type="scientific">Pelotomaculum thermopropionicum (strain DSM 13744 / JCM 10971 / SI)</name>
    <dbReference type="NCBI Taxonomy" id="370438"/>
    <lineage>
        <taxon>Bacteria</taxon>
        <taxon>Bacillati</taxon>
        <taxon>Bacillota</taxon>
        <taxon>Clostridia</taxon>
        <taxon>Eubacteriales</taxon>
        <taxon>Desulfotomaculaceae</taxon>
        <taxon>Pelotomaculum</taxon>
    </lineage>
</organism>
<protein>
    <submittedName>
        <fullName evidence="1">Uncharacterized protein</fullName>
    </submittedName>
</protein>
<name>A5D4F4_PELTS</name>
<dbReference type="AlphaFoldDB" id="A5D4F4"/>
<dbReference type="KEGG" id="pth:PTH_0704"/>